<sequence>MALIGLHRHIEKQLTNIHVTRLKPFFPSEDTLASDLPDLRSSIAKDHAVRFFKRSQRGNRKPLVSDDPTLSPMTSATNFYTKLYNLPNSNRYRSFHYARLPHPLDTLSHQGKRTRNQIPPKNIEKQHRFQAKTQFAALLVDELSKHNLLTISARTTRTAPSLPVQFSVHNGLLLLKLRPVLPKAMLFDVFELFHRPEIYVLLGLSFKRNTET</sequence>
<protein>
    <submittedName>
        <fullName evidence="1">Uncharacterized protein</fullName>
    </submittedName>
</protein>
<evidence type="ECO:0000313" key="1">
    <source>
        <dbReference type="EMBL" id="KAG2175349.1"/>
    </source>
</evidence>
<dbReference type="EMBL" id="JAEPRA010000015">
    <property type="protein sequence ID" value="KAG2175349.1"/>
    <property type="molecule type" value="Genomic_DNA"/>
</dbReference>
<comment type="caution">
    <text evidence="1">The sequence shown here is derived from an EMBL/GenBank/DDBJ whole genome shotgun (WGS) entry which is preliminary data.</text>
</comment>
<reference evidence="1" key="1">
    <citation type="submission" date="2020-12" db="EMBL/GenBank/DDBJ databases">
        <title>Metabolic potential, ecology and presence of endohyphal bacteria is reflected in genomic diversity of Mucoromycotina.</title>
        <authorList>
            <person name="Muszewska A."/>
            <person name="Okrasinska A."/>
            <person name="Steczkiewicz K."/>
            <person name="Drgas O."/>
            <person name="Orlowska M."/>
            <person name="Perlinska-Lenart U."/>
            <person name="Aleksandrzak-Piekarczyk T."/>
            <person name="Szatraj K."/>
            <person name="Zielenkiewicz U."/>
            <person name="Pilsyk S."/>
            <person name="Malc E."/>
            <person name="Mieczkowski P."/>
            <person name="Kruszewska J.S."/>
            <person name="Biernat P."/>
            <person name="Pawlowska J."/>
        </authorList>
    </citation>
    <scope>NUCLEOTIDE SEQUENCE</scope>
    <source>
        <strain evidence="1">WA0000051536</strain>
    </source>
</reference>
<organism evidence="1 2">
    <name type="scientific">Umbelopsis vinacea</name>
    <dbReference type="NCBI Taxonomy" id="44442"/>
    <lineage>
        <taxon>Eukaryota</taxon>
        <taxon>Fungi</taxon>
        <taxon>Fungi incertae sedis</taxon>
        <taxon>Mucoromycota</taxon>
        <taxon>Mucoromycotina</taxon>
        <taxon>Umbelopsidomycetes</taxon>
        <taxon>Umbelopsidales</taxon>
        <taxon>Umbelopsidaceae</taxon>
        <taxon>Umbelopsis</taxon>
    </lineage>
</organism>
<accession>A0A8H7PJN3</accession>
<evidence type="ECO:0000313" key="2">
    <source>
        <dbReference type="Proteomes" id="UP000612746"/>
    </source>
</evidence>
<dbReference type="Proteomes" id="UP000612746">
    <property type="component" value="Unassembled WGS sequence"/>
</dbReference>
<keyword evidence="2" id="KW-1185">Reference proteome</keyword>
<gene>
    <name evidence="1" type="ORF">INT44_007837</name>
</gene>
<proteinExistence type="predicted"/>
<dbReference type="AlphaFoldDB" id="A0A8H7PJN3"/>
<name>A0A8H7PJN3_9FUNG</name>